<gene>
    <name evidence="7" type="ORF">GCM10023350_00260</name>
</gene>
<evidence type="ECO:0000256" key="5">
    <source>
        <dbReference type="SAM" id="MobiDB-lite"/>
    </source>
</evidence>
<name>A0ABP8Y750_9ACTN</name>
<dbReference type="PANTHER" id="PTHR43790:SF9">
    <property type="entry name" value="GALACTOFURANOSE TRANSPORTER ATP-BINDING PROTEIN YTFR"/>
    <property type="match status" value="1"/>
</dbReference>
<keyword evidence="8" id="KW-1185">Reference proteome</keyword>
<keyword evidence="3" id="KW-0547">Nucleotide-binding</keyword>
<comment type="caution">
    <text evidence="7">The sequence shown here is derived from an EMBL/GenBank/DDBJ whole genome shotgun (WGS) entry which is preliminary data.</text>
</comment>
<dbReference type="CDD" id="cd03216">
    <property type="entry name" value="ABC_Carb_Monos_I"/>
    <property type="match status" value="1"/>
</dbReference>
<dbReference type="InterPro" id="IPR003593">
    <property type="entry name" value="AAA+_ATPase"/>
</dbReference>
<feature type="region of interest" description="Disordered" evidence="5">
    <location>
        <begin position="255"/>
        <end position="283"/>
    </location>
</feature>
<keyword evidence="4 7" id="KW-0067">ATP-binding</keyword>
<dbReference type="PANTHER" id="PTHR43790">
    <property type="entry name" value="CARBOHYDRATE TRANSPORT ATP-BINDING PROTEIN MG119-RELATED"/>
    <property type="match status" value="1"/>
</dbReference>
<evidence type="ECO:0000313" key="8">
    <source>
        <dbReference type="Proteomes" id="UP001499882"/>
    </source>
</evidence>
<evidence type="ECO:0000256" key="3">
    <source>
        <dbReference type="ARBA" id="ARBA00022741"/>
    </source>
</evidence>
<feature type="compositionally biased region" description="Basic and acidic residues" evidence="5">
    <location>
        <begin position="255"/>
        <end position="270"/>
    </location>
</feature>
<dbReference type="RefSeq" id="WP_345524458.1">
    <property type="nucleotide sequence ID" value="NZ_BAABKN010000001.1"/>
</dbReference>
<dbReference type="InterPro" id="IPR017871">
    <property type="entry name" value="ABC_transporter-like_CS"/>
</dbReference>
<dbReference type="PROSITE" id="PS50893">
    <property type="entry name" value="ABC_TRANSPORTER_2"/>
    <property type="match status" value="2"/>
</dbReference>
<evidence type="ECO:0000259" key="6">
    <source>
        <dbReference type="PROSITE" id="PS50893"/>
    </source>
</evidence>
<accession>A0ABP8Y750</accession>
<proteinExistence type="predicted"/>
<organism evidence="7 8">
    <name type="scientific">Nocardioides endophyticus</name>
    <dbReference type="NCBI Taxonomy" id="1353775"/>
    <lineage>
        <taxon>Bacteria</taxon>
        <taxon>Bacillati</taxon>
        <taxon>Actinomycetota</taxon>
        <taxon>Actinomycetes</taxon>
        <taxon>Propionibacteriales</taxon>
        <taxon>Nocardioidaceae</taxon>
        <taxon>Nocardioides</taxon>
    </lineage>
</organism>
<dbReference type="Proteomes" id="UP001499882">
    <property type="component" value="Unassembled WGS sequence"/>
</dbReference>
<reference evidence="8" key="1">
    <citation type="journal article" date="2019" name="Int. J. Syst. Evol. Microbiol.">
        <title>The Global Catalogue of Microorganisms (GCM) 10K type strain sequencing project: providing services to taxonomists for standard genome sequencing and annotation.</title>
        <authorList>
            <consortium name="The Broad Institute Genomics Platform"/>
            <consortium name="The Broad Institute Genome Sequencing Center for Infectious Disease"/>
            <person name="Wu L."/>
            <person name="Ma J."/>
        </authorList>
    </citation>
    <scope>NUCLEOTIDE SEQUENCE [LARGE SCALE GENOMIC DNA]</scope>
    <source>
        <strain evidence="8">JCM 18532</strain>
    </source>
</reference>
<dbReference type="SMART" id="SM00382">
    <property type="entry name" value="AAA"/>
    <property type="match status" value="2"/>
</dbReference>
<evidence type="ECO:0000256" key="2">
    <source>
        <dbReference type="ARBA" id="ARBA00022737"/>
    </source>
</evidence>
<protein>
    <submittedName>
        <fullName evidence="7">Sugar ABC transporter ATP-binding protein</fullName>
    </submittedName>
</protein>
<dbReference type="InterPro" id="IPR050107">
    <property type="entry name" value="ABC_carbohydrate_import_ATPase"/>
</dbReference>
<evidence type="ECO:0000256" key="4">
    <source>
        <dbReference type="ARBA" id="ARBA00022840"/>
    </source>
</evidence>
<dbReference type="Pfam" id="PF00005">
    <property type="entry name" value="ABC_tran"/>
    <property type="match status" value="2"/>
</dbReference>
<dbReference type="Gene3D" id="3.40.50.300">
    <property type="entry name" value="P-loop containing nucleotide triphosphate hydrolases"/>
    <property type="match status" value="2"/>
</dbReference>
<dbReference type="InterPro" id="IPR003439">
    <property type="entry name" value="ABC_transporter-like_ATP-bd"/>
</dbReference>
<dbReference type="GO" id="GO:0005524">
    <property type="term" value="F:ATP binding"/>
    <property type="evidence" value="ECO:0007669"/>
    <property type="project" value="UniProtKB-KW"/>
</dbReference>
<dbReference type="EMBL" id="BAABKN010000001">
    <property type="protein sequence ID" value="GAA4722179.1"/>
    <property type="molecule type" value="Genomic_DNA"/>
</dbReference>
<dbReference type="InterPro" id="IPR027417">
    <property type="entry name" value="P-loop_NTPase"/>
</dbReference>
<dbReference type="PROSITE" id="PS00211">
    <property type="entry name" value="ABC_TRANSPORTER_1"/>
    <property type="match status" value="1"/>
</dbReference>
<feature type="domain" description="ABC transporter" evidence="6">
    <location>
        <begin position="22"/>
        <end position="257"/>
    </location>
</feature>
<feature type="domain" description="ABC transporter" evidence="6">
    <location>
        <begin position="283"/>
        <end position="517"/>
    </location>
</feature>
<dbReference type="SUPFAM" id="SSF52540">
    <property type="entry name" value="P-loop containing nucleoside triphosphate hydrolases"/>
    <property type="match status" value="2"/>
</dbReference>
<evidence type="ECO:0000313" key="7">
    <source>
        <dbReference type="EMBL" id="GAA4722179.1"/>
    </source>
</evidence>
<sequence length="519" mass="54411">MSEQGGASARHETGVLIDEPILVCTGVTKNYGGIQALRGVDLEIRAGEVHGLVGPNGAGKSTLMKVVAGAVTPSSGTIHLAGEVVEFHDPRDATARGIALVPQELTTLPEMTIAENITLGAEPVRWGLYQRAQAQARAERALAVVGITLDPDMPVQRLKPHFQRLVMIATAFDRDAELVILDEPTAGLPPDEAATVLDAVERLRASGVAVVYVSHHLSEVARICDRVTCVREGRGGGVLERAQVTKDALIDLIHDATGGPEKRPTDDTLARRTSAGARAGGPGHDAHAAVLRHVSSADLTDVSVSIRATGVTGIAGLLGSGAKDLAGLLAGAVDRTDGAVLLNGVEVTSLTPTVALAHGVSYLAGDRSRSALRTSTISENVSISSLRAWSRGGFIRSRYETREVRSILERLGVRASGTRRIGELSGGNQQRALVGRCLASDASLVILDEPTIGVDVAAREDLWSLVRDIAESRAVVVASSEPEELVALCQQVICVANGRIVDVIERSRLSVANITSAIA</sequence>
<evidence type="ECO:0000256" key="1">
    <source>
        <dbReference type="ARBA" id="ARBA00022448"/>
    </source>
</evidence>
<keyword evidence="1" id="KW-0813">Transport</keyword>
<keyword evidence="2" id="KW-0677">Repeat</keyword>